<proteinExistence type="inferred from homology"/>
<evidence type="ECO:0000313" key="5">
    <source>
        <dbReference type="Proteomes" id="UP000078558"/>
    </source>
</evidence>
<dbReference type="STRING" id="1851544.ODI_01141"/>
<keyword evidence="5" id="KW-1185">Reference proteome</keyword>
<gene>
    <name evidence="3" type="ORF">ODI_01141</name>
    <name evidence="4" type="ORF">ODI_R4364</name>
</gene>
<dbReference type="AlphaFoldDB" id="A0A1C3K690"/>
<dbReference type="KEGG" id="odi:ODI_R4364"/>
<dbReference type="InterPro" id="IPR005064">
    <property type="entry name" value="BUG"/>
</dbReference>
<keyword evidence="2" id="KW-0732">Signal</keyword>
<evidence type="ECO:0000256" key="2">
    <source>
        <dbReference type="SAM" id="SignalP"/>
    </source>
</evidence>
<dbReference type="EMBL" id="LT907988">
    <property type="protein sequence ID" value="SOE52639.1"/>
    <property type="molecule type" value="Genomic_DNA"/>
</dbReference>
<name>A0A1C3K690_9BURK</name>
<dbReference type="PIRSF" id="PIRSF017082">
    <property type="entry name" value="YflP"/>
    <property type="match status" value="1"/>
</dbReference>
<evidence type="ECO:0000313" key="4">
    <source>
        <dbReference type="EMBL" id="SOE52639.1"/>
    </source>
</evidence>
<dbReference type="PANTHER" id="PTHR42928">
    <property type="entry name" value="TRICARBOXYLATE-BINDING PROTEIN"/>
    <property type="match status" value="1"/>
</dbReference>
<reference evidence="4 5" key="2">
    <citation type="submission" date="2017-08" db="EMBL/GenBank/DDBJ databases">
        <authorList>
            <person name="de Groot N.N."/>
        </authorList>
    </citation>
    <scope>NUCLEOTIDE SEQUENCE [LARGE SCALE GENOMIC DNA]</scope>
    <source>
        <strain evidence="4">Orrdi1</strain>
    </source>
</reference>
<dbReference type="InterPro" id="IPR042100">
    <property type="entry name" value="Bug_dom1"/>
</dbReference>
<dbReference type="SUPFAM" id="SSF53850">
    <property type="entry name" value="Periplasmic binding protein-like II"/>
    <property type="match status" value="1"/>
</dbReference>
<feature type="chain" id="PRO_5015062759" evidence="2">
    <location>
        <begin position="30"/>
        <end position="327"/>
    </location>
</feature>
<dbReference type="EMBL" id="FLRC01000044">
    <property type="protein sequence ID" value="SBT27016.1"/>
    <property type="molecule type" value="Genomic_DNA"/>
</dbReference>
<sequence length="327" mass="34332">MPAKAIFKRISGAAAIAAMFTVATPFARAADFPSKPVRLIVGFAPGGSNDIIARLLAPKLEAELKQSVVVENRPGAGGNIAADAVVKAAPDGHMVFMCTTGTLSIQPFLPVRMPFDVKDITPVTQIGNTPYLMLVSKQLPVSNVGEFLQYARANPGKVNFASSGNGTTAHLAGEMLRTQAGIDIVHVPYKGAGQAMVDLTSGLVSLMFDQAVSSAPYISSGTLKALAVASDRRLPGLPDLPTTEESGLPGFNPSPWTGLCTGPGVPAAAVKTLQQAMARVLADPEIRQRFERDGIEPVGSTPAQFAAFLEADRKKWGDLVKKADIQL</sequence>
<dbReference type="OrthoDB" id="8678477at2"/>
<dbReference type="PANTHER" id="PTHR42928:SF5">
    <property type="entry name" value="BLR1237 PROTEIN"/>
    <property type="match status" value="1"/>
</dbReference>
<dbReference type="CDD" id="cd13578">
    <property type="entry name" value="PBP2_Bug27"/>
    <property type="match status" value="1"/>
</dbReference>
<comment type="similarity">
    <text evidence="1">Belongs to the UPF0065 (bug) family.</text>
</comment>
<evidence type="ECO:0000256" key="1">
    <source>
        <dbReference type="ARBA" id="ARBA00006987"/>
    </source>
</evidence>
<feature type="signal peptide" evidence="2">
    <location>
        <begin position="1"/>
        <end position="29"/>
    </location>
</feature>
<protein>
    <submittedName>
        <fullName evidence="3">Putative exported protein</fullName>
    </submittedName>
</protein>
<dbReference type="Proteomes" id="UP000078558">
    <property type="component" value="Chromosome I"/>
</dbReference>
<reference evidence="3 5" key="1">
    <citation type="submission" date="2016-06" db="EMBL/GenBank/DDBJ databases">
        <authorList>
            <person name="Kjaerup R.B."/>
            <person name="Dalgaard T.S."/>
            <person name="Juul-Madsen H.R."/>
        </authorList>
    </citation>
    <scope>NUCLEOTIDE SEQUENCE [LARGE SCALE GENOMIC DNA]</scope>
    <source>
        <strain evidence="3">Orrdi1</strain>
    </source>
</reference>
<accession>A0A1C3K690</accession>
<dbReference type="RefSeq" id="WP_067757763.1">
    <property type="nucleotide sequence ID" value="NZ_LT907988.1"/>
</dbReference>
<dbReference type="Gene3D" id="3.40.190.10">
    <property type="entry name" value="Periplasmic binding protein-like II"/>
    <property type="match status" value="1"/>
</dbReference>
<organism evidence="3 5">
    <name type="scientific">Orrella dioscoreae</name>
    <dbReference type="NCBI Taxonomy" id="1851544"/>
    <lineage>
        <taxon>Bacteria</taxon>
        <taxon>Pseudomonadati</taxon>
        <taxon>Pseudomonadota</taxon>
        <taxon>Betaproteobacteria</taxon>
        <taxon>Burkholderiales</taxon>
        <taxon>Alcaligenaceae</taxon>
        <taxon>Orrella</taxon>
    </lineage>
</organism>
<evidence type="ECO:0000313" key="3">
    <source>
        <dbReference type="EMBL" id="SBT27016.1"/>
    </source>
</evidence>
<dbReference type="Gene3D" id="3.40.190.150">
    <property type="entry name" value="Bordetella uptake gene, domain 1"/>
    <property type="match status" value="1"/>
</dbReference>
<dbReference type="Pfam" id="PF03401">
    <property type="entry name" value="TctC"/>
    <property type="match status" value="1"/>
</dbReference>